<keyword evidence="11" id="KW-1185">Reference proteome</keyword>
<feature type="region of interest" description="Disordered" evidence="8">
    <location>
        <begin position="446"/>
        <end position="501"/>
    </location>
</feature>
<evidence type="ECO:0000256" key="2">
    <source>
        <dbReference type="ARBA" id="ARBA00022448"/>
    </source>
</evidence>
<dbReference type="PRINTS" id="PR00173">
    <property type="entry name" value="EDTRNSPORT"/>
</dbReference>
<evidence type="ECO:0000256" key="1">
    <source>
        <dbReference type="ARBA" id="ARBA00004651"/>
    </source>
</evidence>
<feature type="transmembrane region" description="Helical" evidence="9">
    <location>
        <begin position="349"/>
        <end position="376"/>
    </location>
</feature>
<dbReference type="InterPro" id="IPR036458">
    <property type="entry name" value="Na:dicarbo_symporter_sf"/>
</dbReference>
<feature type="transmembrane region" description="Helical" evidence="9">
    <location>
        <begin position="204"/>
        <end position="233"/>
    </location>
</feature>
<proteinExistence type="predicted"/>
<evidence type="ECO:0000256" key="3">
    <source>
        <dbReference type="ARBA" id="ARBA00022475"/>
    </source>
</evidence>
<comment type="subcellular location">
    <subcellularLocation>
        <location evidence="1">Cell membrane</location>
        <topology evidence="1">Multi-pass membrane protein</topology>
    </subcellularLocation>
</comment>
<dbReference type="Gene3D" id="1.10.3860.10">
    <property type="entry name" value="Sodium:dicarboxylate symporter"/>
    <property type="match status" value="1"/>
</dbReference>
<organism evidence="10 11">
    <name type="scientific">Brachybacterium endophyticum</name>
    <dbReference type="NCBI Taxonomy" id="2182385"/>
    <lineage>
        <taxon>Bacteria</taxon>
        <taxon>Bacillati</taxon>
        <taxon>Actinomycetota</taxon>
        <taxon>Actinomycetes</taxon>
        <taxon>Micrococcales</taxon>
        <taxon>Dermabacteraceae</taxon>
        <taxon>Brachybacterium</taxon>
    </lineage>
</organism>
<evidence type="ECO:0000313" key="11">
    <source>
        <dbReference type="Proteomes" id="UP000245590"/>
    </source>
</evidence>
<evidence type="ECO:0000256" key="9">
    <source>
        <dbReference type="SAM" id="Phobius"/>
    </source>
</evidence>
<feature type="transmembrane region" description="Helical" evidence="9">
    <location>
        <begin position="57"/>
        <end position="78"/>
    </location>
</feature>
<dbReference type="GO" id="GO:0015141">
    <property type="term" value="F:succinate transmembrane transporter activity"/>
    <property type="evidence" value="ECO:0007669"/>
    <property type="project" value="TreeGrafter"/>
</dbReference>
<accession>A0A2U2RIJ4</accession>
<evidence type="ECO:0000313" key="10">
    <source>
        <dbReference type="EMBL" id="PWH05707.1"/>
    </source>
</evidence>
<feature type="transmembrane region" description="Helical" evidence="9">
    <location>
        <begin position="165"/>
        <end position="183"/>
    </location>
</feature>
<dbReference type="GO" id="GO:0070778">
    <property type="term" value="P:L-aspartate transmembrane transport"/>
    <property type="evidence" value="ECO:0007669"/>
    <property type="project" value="TreeGrafter"/>
</dbReference>
<dbReference type="SUPFAM" id="SSF118215">
    <property type="entry name" value="Proton glutamate symport protein"/>
    <property type="match status" value="1"/>
</dbReference>
<dbReference type="GO" id="GO:0005886">
    <property type="term" value="C:plasma membrane"/>
    <property type="evidence" value="ECO:0007669"/>
    <property type="project" value="UniProtKB-SubCell"/>
</dbReference>
<feature type="transmembrane region" description="Helical" evidence="9">
    <location>
        <begin position="25"/>
        <end position="45"/>
    </location>
</feature>
<dbReference type="GO" id="GO:0015138">
    <property type="term" value="F:fumarate transmembrane transporter activity"/>
    <property type="evidence" value="ECO:0007669"/>
    <property type="project" value="TreeGrafter"/>
</dbReference>
<keyword evidence="7 9" id="KW-0472">Membrane</keyword>
<keyword evidence="6 9" id="KW-1133">Transmembrane helix</keyword>
<dbReference type="Pfam" id="PF00375">
    <property type="entry name" value="SDF"/>
    <property type="match status" value="1"/>
</dbReference>
<dbReference type="FunFam" id="1.10.3860.10:FF:000001">
    <property type="entry name" value="C4-dicarboxylate transport protein"/>
    <property type="match status" value="1"/>
</dbReference>
<evidence type="ECO:0000256" key="5">
    <source>
        <dbReference type="ARBA" id="ARBA00022847"/>
    </source>
</evidence>
<dbReference type="PANTHER" id="PTHR42865:SF1">
    <property type="entry name" value="AEROBIC C4-DICARBOXYLATE TRANSPORT PROTEIN"/>
    <property type="match status" value="1"/>
</dbReference>
<name>A0A2U2RIJ4_9MICO</name>
<keyword evidence="5" id="KW-0769">Symport</keyword>
<evidence type="ECO:0000256" key="4">
    <source>
        <dbReference type="ARBA" id="ARBA00022692"/>
    </source>
</evidence>
<feature type="transmembrane region" description="Helical" evidence="9">
    <location>
        <begin position="239"/>
        <end position="261"/>
    </location>
</feature>
<dbReference type="OrthoDB" id="9766690at2"/>
<evidence type="ECO:0000256" key="6">
    <source>
        <dbReference type="ARBA" id="ARBA00022989"/>
    </source>
</evidence>
<gene>
    <name evidence="10" type="ORF">DEO23_10870</name>
</gene>
<feature type="compositionally biased region" description="Low complexity" evidence="8">
    <location>
        <begin position="461"/>
        <end position="473"/>
    </location>
</feature>
<evidence type="ECO:0000256" key="7">
    <source>
        <dbReference type="ARBA" id="ARBA00023136"/>
    </source>
</evidence>
<dbReference type="AlphaFoldDB" id="A0A2U2RIJ4"/>
<comment type="caution">
    <text evidence="10">The sequence shown here is derived from an EMBL/GenBank/DDBJ whole genome shotgun (WGS) entry which is preliminary data.</text>
</comment>
<keyword evidence="3" id="KW-1003">Cell membrane</keyword>
<keyword evidence="4 9" id="KW-0812">Transmembrane</keyword>
<dbReference type="GO" id="GO:0015366">
    <property type="term" value="F:malate:proton symporter activity"/>
    <property type="evidence" value="ECO:0007669"/>
    <property type="project" value="TreeGrafter"/>
</dbReference>
<dbReference type="RefSeq" id="WP_109276063.1">
    <property type="nucleotide sequence ID" value="NZ_QFKX01000004.1"/>
</dbReference>
<sequence>MPAPSPTQAAGPDAPRRTRRVSPHLLYILVIIAVLAGIAFGLIAPDTAAGFKVLGDLFVNLIKMMIAPIIFCTIVLGIGSVRSAATVGRIGILALVYFLIMSTFALAIGLVVGNILKPGQGLTIPDGGSTVEQYVDEAEAAGGLMDFIGSIIPKTMVSSLTDGSVLQALLIALLVGFAVQGIGGRTADVALEGIEVARRIVFRVLMMVLWLAPIGAFGAMAAVVGASGIGAVWELIKLMIGFYITCILFVVGVLGIILYAVARVNVFQLLKYLIKEIILIIATSSSESALPLLMAKMEHLGVKKSTVGIVVPTGYSFNLDGTAIYLTMAAIFVSDAMRMPMTIPQQIGLLVFMIVASKGAAGVSGAGLATLAGGLAAHRSDLLPGVGIIIGIDRFMSEARAITNFAGNAIATVVIGTMTRTIDRDRAREVLSGNLPFVSADAIDGDGTDAAGTDGAGTDGAGTDAAGAEHAGTSVGAAGTSDGSTAHGHDAADSDAPTRGF</sequence>
<dbReference type="EMBL" id="QFKX01000004">
    <property type="protein sequence ID" value="PWH05707.1"/>
    <property type="molecule type" value="Genomic_DNA"/>
</dbReference>
<dbReference type="Proteomes" id="UP000245590">
    <property type="component" value="Unassembled WGS sequence"/>
</dbReference>
<feature type="transmembrane region" description="Helical" evidence="9">
    <location>
        <begin position="90"/>
        <end position="116"/>
    </location>
</feature>
<protein>
    <submittedName>
        <fullName evidence="10">C4-dicarboxylate transporter DctA</fullName>
    </submittedName>
</protein>
<dbReference type="PANTHER" id="PTHR42865">
    <property type="entry name" value="PROTON/GLUTAMATE-ASPARTATE SYMPORTER"/>
    <property type="match status" value="1"/>
</dbReference>
<keyword evidence="2" id="KW-0813">Transport</keyword>
<evidence type="ECO:0000256" key="8">
    <source>
        <dbReference type="SAM" id="MobiDB-lite"/>
    </source>
</evidence>
<reference evidence="10 11" key="1">
    <citation type="submission" date="2018-05" db="EMBL/GenBank/DDBJ databases">
        <title>Brachybacterium sp. M1HQ-2T, whole genome shotgun sequence.</title>
        <authorList>
            <person name="Tuo L."/>
        </authorList>
    </citation>
    <scope>NUCLEOTIDE SEQUENCE [LARGE SCALE GENOMIC DNA]</scope>
    <source>
        <strain evidence="10 11">M1HQ-2</strain>
    </source>
</reference>
<dbReference type="InterPro" id="IPR001991">
    <property type="entry name" value="Na-dicarboxylate_symporter"/>
</dbReference>